<keyword evidence="3" id="KW-1185">Reference proteome</keyword>
<protein>
    <submittedName>
        <fullName evidence="2">D-threo-aldose 1-dehydrogenase</fullName>
    </submittedName>
</protein>
<dbReference type="InterPro" id="IPR023210">
    <property type="entry name" value="NADP_OxRdtase_dom"/>
</dbReference>
<dbReference type="PANTHER" id="PTHR42686:SF1">
    <property type="entry name" value="GH17980P-RELATED"/>
    <property type="match status" value="1"/>
</dbReference>
<dbReference type="CDD" id="cd19162">
    <property type="entry name" value="AKR_FDH"/>
    <property type="match status" value="1"/>
</dbReference>
<evidence type="ECO:0000313" key="2">
    <source>
        <dbReference type="EMBL" id="SNT63096.1"/>
    </source>
</evidence>
<dbReference type="EMBL" id="FZOD01000097">
    <property type="protein sequence ID" value="SNT63096.1"/>
    <property type="molecule type" value="Genomic_DNA"/>
</dbReference>
<proteinExistence type="predicted"/>
<dbReference type="SUPFAM" id="SSF51430">
    <property type="entry name" value="NAD(P)-linked oxidoreductase"/>
    <property type="match status" value="1"/>
</dbReference>
<dbReference type="InterPro" id="IPR036812">
    <property type="entry name" value="NAD(P)_OxRdtase_dom_sf"/>
</dbReference>
<feature type="domain" description="NADP-dependent oxidoreductase" evidence="1">
    <location>
        <begin position="7"/>
        <end position="299"/>
    </location>
</feature>
<dbReference type="Pfam" id="PF00248">
    <property type="entry name" value="Aldo_ket_red"/>
    <property type="match status" value="1"/>
</dbReference>
<dbReference type="Gene3D" id="3.20.20.100">
    <property type="entry name" value="NADP-dependent oxidoreductase domain"/>
    <property type="match status" value="1"/>
</dbReference>
<dbReference type="FunFam" id="3.20.20.100:FF:000039">
    <property type="entry name" value="Putative oxidoreductase"/>
    <property type="match status" value="1"/>
</dbReference>
<evidence type="ECO:0000259" key="1">
    <source>
        <dbReference type="Pfam" id="PF00248"/>
    </source>
</evidence>
<dbReference type="InterPro" id="IPR020471">
    <property type="entry name" value="AKR"/>
</dbReference>
<accession>A0A239P7T4</accession>
<dbReference type="RefSeq" id="WP_089213479.1">
    <property type="nucleotide sequence ID" value="NZ_FZOD01000097.1"/>
</dbReference>
<organism evidence="2 3">
    <name type="scientific">Streptosporangium subroseum</name>
    <dbReference type="NCBI Taxonomy" id="106412"/>
    <lineage>
        <taxon>Bacteria</taxon>
        <taxon>Bacillati</taxon>
        <taxon>Actinomycetota</taxon>
        <taxon>Actinomycetes</taxon>
        <taxon>Streptosporangiales</taxon>
        <taxon>Streptosporangiaceae</taxon>
        <taxon>Streptosporangium</taxon>
    </lineage>
</organism>
<dbReference type="OrthoDB" id="9768851at2"/>
<gene>
    <name evidence="2" type="ORF">SAMN05216276_109716</name>
</gene>
<evidence type="ECO:0000313" key="3">
    <source>
        <dbReference type="Proteomes" id="UP000198282"/>
    </source>
</evidence>
<sequence>MQVSRYGFGAAPIGNLFSAVDDNAARAAVDAAYEAGFRLFDTAPHYGLGLSERRLGAALAGRPRDSYTLSTKVGRLLVPSSDGGRDDQGFDVPADVRRVWDFSRDGVRRSLEESLERLGLDAVDIVLIHDPDDHWEQAVSEAYPALAELRDQGVIKAVGVGMNQAGMLAAFVRETEVDLVMLAGRYTLLDQSGAEELLPLCEERGVSVLAAGAFNSGLLATHDPAGTYDYAPASEPLLAKARRIASVCERHDVTLPQAALAFPLRHPTIASVVVGARSADEVIANAALVAEPVPEALWADLVAEELIPA</sequence>
<dbReference type="Proteomes" id="UP000198282">
    <property type="component" value="Unassembled WGS sequence"/>
</dbReference>
<name>A0A239P7T4_9ACTN</name>
<dbReference type="PANTHER" id="PTHR42686">
    <property type="entry name" value="GH17980P-RELATED"/>
    <property type="match status" value="1"/>
</dbReference>
<dbReference type="GO" id="GO:0016491">
    <property type="term" value="F:oxidoreductase activity"/>
    <property type="evidence" value="ECO:0007669"/>
    <property type="project" value="InterPro"/>
</dbReference>
<dbReference type="AlphaFoldDB" id="A0A239P7T4"/>
<dbReference type="GO" id="GO:0005829">
    <property type="term" value="C:cytosol"/>
    <property type="evidence" value="ECO:0007669"/>
    <property type="project" value="TreeGrafter"/>
</dbReference>
<dbReference type="InterPro" id="IPR044477">
    <property type="entry name" value="FDH-like"/>
</dbReference>
<reference evidence="2 3" key="1">
    <citation type="submission" date="2017-06" db="EMBL/GenBank/DDBJ databases">
        <authorList>
            <person name="Kim H.J."/>
            <person name="Triplett B.A."/>
        </authorList>
    </citation>
    <scope>NUCLEOTIDE SEQUENCE [LARGE SCALE GENOMIC DNA]</scope>
    <source>
        <strain evidence="2 3">CGMCC 4.2132</strain>
    </source>
</reference>